<feature type="transmembrane region" description="Helical" evidence="6">
    <location>
        <begin position="104"/>
        <end position="122"/>
    </location>
</feature>
<feature type="transmembrane region" description="Helical" evidence="6">
    <location>
        <begin position="80"/>
        <end position="98"/>
    </location>
</feature>
<evidence type="ECO:0000256" key="3">
    <source>
        <dbReference type="ARBA" id="ARBA00022989"/>
    </source>
</evidence>
<dbReference type="Proteomes" id="UP000053127">
    <property type="component" value="Unassembled WGS sequence"/>
</dbReference>
<dbReference type="Gene3D" id="1.20.1250.20">
    <property type="entry name" value="MFS general substrate transporter like domains"/>
    <property type="match status" value="1"/>
</dbReference>
<keyword evidence="3 6" id="KW-1133">Transmembrane helix</keyword>
<dbReference type="GO" id="GO:0005886">
    <property type="term" value="C:plasma membrane"/>
    <property type="evidence" value="ECO:0007669"/>
    <property type="project" value="UniProtKB-SubCell"/>
</dbReference>
<keyword evidence="4 6" id="KW-0472">Membrane</keyword>
<accession>A0A101PD19</accession>
<comment type="subcellular location">
    <subcellularLocation>
        <location evidence="1">Cell membrane</location>
        <topology evidence="1">Multi-pass membrane protein</topology>
    </subcellularLocation>
</comment>
<feature type="transmembrane region" description="Helical" evidence="6">
    <location>
        <begin position="345"/>
        <end position="362"/>
    </location>
</feature>
<protein>
    <recommendedName>
        <fullName evidence="7">Major facilitator superfamily (MFS) profile domain-containing protein</fullName>
    </recommendedName>
</protein>
<evidence type="ECO:0000256" key="2">
    <source>
        <dbReference type="ARBA" id="ARBA00022692"/>
    </source>
</evidence>
<evidence type="ECO:0000256" key="4">
    <source>
        <dbReference type="ARBA" id="ARBA00023136"/>
    </source>
</evidence>
<organism evidence="8 9">
    <name type="scientific">Streptomyces yokosukanensis</name>
    <dbReference type="NCBI Taxonomy" id="67386"/>
    <lineage>
        <taxon>Bacteria</taxon>
        <taxon>Bacillati</taxon>
        <taxon>Actinomycetota</taxon>
        <taxon>Actinomycetes</taxon>
        <taxon>Kitasatosporales</taxon>
        <taxon>Streptomycetaceae</taxon>
        <taxon>Streptomyces</taxon>
    </lineage>
</organism>
<feature type="transmembrane region" description="Helical" evidence="6">
    <location>
        <begin position="208"/>
        <end position="231"/>
    </location>
</feature>
<evidence type="ECO:0000256" key="6">
    <source>
        <dbReference type="SAM" id="Phobius"/>
    </source>
</evidence>
<reference evidence="8 9" key="1">
    <citation type="submission" date="2015-10" db="EMBL/GenBank/DDBJ databases">
        <title>Draft genome sequence of Streptomyces yokosukanensis DSM 40224, type strain for the species Streptomyces yokosukanensis.</title>
        <authorList>
            <person name="Ruckert C."/>
            <person name="Winkler A."/>
            <person name="Kalinowski J."/>
            <person name="Kampfer P."/>
            <person name="Glaeser S."/>
        </authorList>
    </citation>
    <scope>NUCLEOTIDE SEQUENCE [LARGE SCALE GENOMIC DNA]</scope>
    <source>
        <strain evidence="8 9">DSM 40224</strain>
    </source>
</reference>
<feature type="transmembrane region" description="Helical" evidence="6">
    <location>
        <begin position="163"/>
        <end position="188"/>
    </location>
</feature>
<sequence length="412" mass="42354">MKTSPVLHRAARLWALVGLVLLALNLRAGITGVSPLLSQLQHACHLTGAQLSVLATLPVLCLGVFASVAAPIARRIGTETTVAAALTLLTAGVLMRALPSPLLLFAGTVLTGAGIALGNVLLPAVIKRHFADRIGSLTGVAMMLMAASGAVAAALAVPLADAAGWRIALAAWALPSLLAALAWGPLAVRGHRRPAHERSHRSDRSPSLLRSPLAWAVSAFLGLVSLLFYALMAWLPEIMHADGYNRAEAGMMVSVIQIISIPLGFAVPVLAARPATRRPLIAGIAATKAAGLLGLLLAPHAGWVWICALGVATGSAFPLAFTLLGLHSPTPQVAARLSGMAQTGGYLIAGAGPLVMGLLHAATGTWSVPLLLLLAFLVPETVSGLLASRPASVQPGDSADTRSELPRLQTAR</sequence>
<comment type="caution">
    <text evidence="8">The sequence shown here is derived from an EMBL/GenBank/DDBJ whole genome shotgun (WGS) entry which is preliminary data.</text>
</comment>
<keyword evidence="2 6" id="KW-0812">Transmembrane</keyword>
<dbReference type="PANTHER" id="PTHR23523:SF2">
    <property type="entry name" value="2-NITROIMIDAZOLE TRANSPORTER"/>
    <property type="match status" value="1"/>
</dbReference>
<dbReference type="Pfam" id="PF07690">
    <property type="entry name" value="MFS_1"/>
    <property type="match status" value="1"/>
</dbReference>
<keyword evidence="9" id="KW-1185">Reference proteome</keyword>
<dbReference type="InterPro" id="IPR036259">
    <property type="entry name" value="MFS_trans_sf"/>
</dbReference>
<evidence type="ECO:0000313" key="8">
    <source>
        <dbReference type="EMBL" id="KUN09231.1"/>
    </source>
</evidence>
<dbReference type="InterPro" id="IPR052524">
    <property type="entry name" value="MFS_Cyanate_Porter"/>
</dbReference>
<feature type="transmembrane region" description="Helical" evidence="6">
    <location>
        <begin position="251"/>
        <end position="272"/>
    </location>
</feature>
<dbReference type="EMBL" id="LMWN01000006">
    <property type="protein sequence ID" value="KUN09231.1"/>
    <property type="molecule type" value="Genomic_DNA"/>
</dbReference>
<feature type="transmembrane region" description="Helical" evidence="6">
    <location>
        <begin position="279"/>
        <end position="297"/>
    </location>
</feature>
<proteinExistence type="predicted"/>
<evidence type="ECO:0000256" key="1">
    <source>
        <dbReference type="ARBA" id="ARBA00004651"/>
    </source>
</evidence>
<dbReference type="GO" id="GO:0022857">
    <property type="term" value="F:transmembrane transporter activity"/>
    <property type="evidence" value="ECO:0007669"/>
    <property type="project" value="InterPro"/>
</dbReference>
<name>A0A101PD19_9ACTN</name>
<dbReference type="InterPro" id="IPR011701">
    <property type="entry name" value="MFS"/>
</dbReference>
<gene>
    <name evidence="8" type="ORF">AQI95_05135</name>
</gene>
<dbReference type="AlphaFoldDB" id="A0A101PD19"/>
<dbReference type="PROSITE" id="PS50850">
    <property type="entry name" value="MFS"/>
    <property type="match status" value="1"/>
</dbReference>
<dbReference type="STRING" id="67386.AQI95_05135"/>
<feature type="transmembrane region" description="Helical" evidence="6">
    <location>
        <begin position="52"/>
        <end position="73"/>
    </location>
</feature>
<dbReference type="RefSeq" id="WP_067118002.1">
    <property type="nucleotide sequence ID" value="NZ_KQ948207.1"/>
</dbReference>
<feature type="region of interest" description="Disordered" evidence="5">
    <location>
        <begin position="390"/>
        <end position="412"/>
    </location>
</feature>
<dbReference type="InterPro" id="IPR020846">
    <property type="entry name" value="MFS_dom"/>
</dbReference>
<evidence type="ECO:0000256" key="5">
    <source>
        <dbReference type="SAM" id="MobiDB-lite"/>
    </source>
</evidence>
<evidence type="ECO:0000313" key="9">
    <source>
        <dbReference type="Proteomes" id="UP000053127"/>
    </source>
</evidence>
<evidence type="ECO:0000259" key="7">
    <source>
        <dbReference type="PROSITE" id="PS50850"/>
    </source>
</evidence>
<dbReference type="PANTHER" id="PTHR23523">
    <property type="match status" value="1"/>
</dbReference>
<dbReference type="SUPFAM" id="SSF103473">
    <property type="entry name" value="MFS general substrate transporter"/>
    <property type="match status" value="1"/>
</dbReference>
<dbReference type="OrthoDB" id="5317164at2"/>
<feature type="transmembrane region" description="Helical" evidence="6">
    <location>
        <begin position="303"/>
        <end position="324"/>
    </location>
</feature>
<feature type="transmembrane region" description="Helical" evidence="6">
    <location>
        <begin position="134"/>
        <end position="157"/>
    </location>
</feature>
<feature type="domain" description="Major facilitator superfamily (MFS) profile" evidence="7">
    <location>
        <begin position="11"/>
        <end position="392"/>
    </location>
</feature>